<dbReference type="Proteomes" id="UP000215377">
    <property type="component" value="Unassembled WGS sequence"/>
</dbReference>
<accession>A0A225NQZ8</accession>
<organism evidence="2 3">
    <name type="scientific">Marinibacterium profundimaris</name>
    <dbReference type="NCBI Taxonomy" id="1679460"/>
    <lineage>
        <taxon>Bacteria</taxon>
        <taxon>Pseudomonadati</taxon>
        <taxon>Pseudomonadota</taxon>
        <taxon>Alphaproteobacteria</taxon>
        <taxon>Rhodobacterales</taxon>
        <taxon>Paracoccaceae</taxon>
        <taxon>Marinibacterium</taxon>
    </lineage>
</organism>
<feature type="region of interest" description="Disordered" evidence="1">
    <location>
        <begin position="54"/>
        <end position="74"/>
    </location>
</feature>
<proteinExistence type="predicted"/>
<keyword evidence="3" id="KW-1185">Reference proteome</keyword>
<protein>
    <submittedName>
        <fullName evidence="2">Uncharacterized protein</fullName>
    </submittedName>
</protein>
<dbReference type="AlphaFoldDB" id="A0A225NQZ8"/>
<name>A0A225NQZ8_9RHOB</name>
<evidence type="ECO:0000313" key="2">
    <source>
        <dbReference type="EMBL" id="OWU73627.1"/>
    </source>
</evidence>
<comment type="caution">
    <text evidence="2">The sequence shown here is derived from an EMBL/GenBank/DDBJ whole genome shotgun (WGS) entry which is preliminary data.</text>
</comment>
<dbReference type="RefSeq" id="WP_088650356.1">
    <property type="nucleotide sequence ID" value="NZ_AQQR01000004.1"/>
</dbReference>
<dbReference type="EMBL" id="AQQR01000004">
    <property type="protein sequence ID" value="OWU73627.1"/>
    <property type="molecule type" value="Genomic_DNA"/>
</dbReference>
<sequence>MKIDRSFPPSPRSQELLAKLNGIYGPCVGCTVCDGLCQALIDALMLPDVIVRHDRTRTDRAAPRRDTGTASDRP</sequence>
<evidence type="ECO:0000313" key="3">
    <source>
        <dbReference type="Proteomes" id="UP000215377"/>
    </source>
</evidence>
<gene>
    <name evidence="2" type="ORF">ATO3_13380</name>
</gene>
<dbReference type="OrthoDB" id="7876366at2"/>
<reference evidence="2 3" key="1">
    <citation type="submission" date="2013-04" db="EMBL/GenBank/DDBJ databases">
        <title>Oceanicola sp. 22II1-22F33 Genome Sequencing.</title>
        <authorList>
            <person name="Lai Q."/>
            <person name="Li G."/>
            <person name="Shao Z."/>
        </authorList>
    </citation>
    <scope>NUCLEOTIDE SEQUENCE [LARGE SCALE GENOMIC DNA]</scope>
    <source>
        <strain evidence="2 3">22II1-22F33</strain>
    </source>
</reference>
<evidence type="ECO:0000256" key="1">
    <source>
        <dbReference type="SAM" id="MobiDB-lite"/>
    </source>
</evidence>